<dbReference type="Proteomes" id="UP000828390">
    <property type="component" value="Unassembled WGS sequence"/>
</dbReference>
<reference evidence="1" key="2">
    <citation type="submission" date="2020-11" db="EMBL/GenBank/DDBJ databases">
        <authorList>
            <person name="McCartney M.A."/>
            <person name="Auch B."/>
            <person name="Kono T."/>
            <person name="Mallez S."/>
            <person name="Becker A."/>
            <person name="Gohl D.M."/>
            <person name="Silverstein K.A.T."/>
            <person name="Koren S."/>
            <person name="Bechman K.B."/>
            <person name="Herman A."/>
            <person name="Abrahante J.E."/>
            <person name="Garbe J."/>
        </authorList>
    </citation>
    <scope>NUCLEOTIDE SEQUENCE</scope>
    <source>
        <strain evidence="1">Duluth1</strain>
        <tissue evidence="1">Whole animal</tissue>
    </source>
</reference>
<comment type="caution">
    <text evidence="1">The sequence shown here is derived from an EMBL/GenBank/DDBJ whole genome shotgun (WGS) entry which is preliminary data.</text>
</comment>
<protein>
    <submittedName>
        <fullName evidence="1">Uncharacterized protein</fullName>
    </submittedName>
</protein>
<reference evidence="1" key="1">
    <citation type="journal article" date="2019" name="bioRxiv">
        <title>The Genome of the Zebra Mussel, Dreissena polymorpha: A Resource for Invasive Species Research.</title>
        <authorList>
            <person name="McCartney M.A."/>
            <person name="Auch B."/>
            <person name="Kono T."/>
            <person name="Mallez S."/>
            <person name="Zhang Y."/>
            <person name="Obille A."/>
            <person name="Becker A."/>
            <person name="Abrahante J.E."/>
            <person name="Garbe J."/>
            <person name="Badalamenti J.P."/>
            <person name="Herman A."/>
            <person name="Mangelson H."/>
            <person name="Liachko I."/>
            <person name="Sullivan S."/>
            <person name="Sone E.D."/>
            <person name="Koren S."/>
            <person name="Silverstein K.A.T."/>
            <person name="Beckman K.B."/>
            <person name="Gohl D.M."/>
        </authorList>
    </citation>
    <scope>NUCLEOTIDE SEQUENCE</scope>
    <source>
        <strain evidence="1">Duluth1</strain>
        <tissue evidence="1">Whole animal</tissue>
    </source>
</reference>
<proteinExistence type="predicted"/>
<gene>
    <name evidence="1" type="ORF">DPMN_046288</name>
</gene>
<evidence type="ECO:0000313" key="1">
    <source>
        <dbReference type="EMBL" id="KAH3739634.1"/>
    </source>
</evidence>
<dbReference type="AlphaFoldDB" id="A0A9D4D7L2"/>
<accession>A0A9D4D7L2</accession>
<dbReference type="EMBL" id="JAIWYP010000011">
    <property type="protein sequence ID" value="KAH3739634.1"/>
    <property type="molecule type" value="Genomic_DNA"/>
</dbReference>
<evidence type="ECO:0000313" key="2">
    <source>
        <dbReference type="Proteomes" id="UP000828390"/>
    </source>
</evidence>
<sequence length="120" mass="13230">MNPNQQLTVRRKSKYIVKMSSDTSQTVSIVGMPSDKVIVSDSQNNKVKLLDQHYNVSSHCDVSGSQEICQITSSEVAVTFNKDVKFISVSNGQLVSGRKISLQHAAYGIAHHEGIHARIF</sequence>
<keyword evidence="2" id="KW-1185">Reference proteome</keyword>
<name>A0A9D4D7L2_DREPO</name>
<organism evidence="1 2">
    <name type="scientific">Dreissena polymorpha</name>
    <name type="common">Zebra mussel</name>
    <name type="synonym">Mytilus polymorpha</name>
    <dbReference type="NCBI Taxonomy" id="45954"/>
    <lineage>
        <taxon>Eukaryota</taxon>
        <taxon>Metazoa</taxon>
        <taxon>Spiralia</taxon>
        <taxon>Lophotrochozoa</taxon>
        <taxon>Mollusca</taxon>
        <taxon>Bivalvia</taxon>
        <taxon>Autobranchia</taxon>
        <taxon>Heteroconchia</taxon>
        <taxon>Euheterodonta</taxon>
        <taxon>Imparidentia</taxon>
        <taxon>Neoheterodontei</taxon>
        <taxon>Myida</taxon>
        <taxon>Dreissenoidea</taxon>
        <taxon>Dreissenidae</taxon>
        <taxon>Dreissena</taxon>
    </lineage>
</organism>